<dbReference type="Proteomes" id="UP000242770">
    <property type="component" value="Unassembled WGS sequence"/>
</dbReference>
<evidence type="ECO:0000313" key="3">
    <source>
        <dbReference type="Proteomes" id="UP000242770"/>
    </source>
</evidence>
<sequence>PKEKLKDVEKARRKLLVHAPAVPSPLRRKISSRTLLASQLARTSLNSPSRDKVVDEEATAQDKSEEEGGQGDEALLETYRKRVGSVLSQRSSAVVA</sequence>
<name>A0A0F7SD87_9BASI</name>
<reference evidence="3" key="1">
    <citation type="submission" date="2014-06" db="EMBL/GenBank/DDBJ databases">
        <authorList>
            <person name="Berkman P.J."/>
        </authorList>
    </citation>
    <scope>NUCLEOTIDE SEQUENCE [LARGE SCALE GENOMIC DNA]</scope>
</reference>
<gene>
    <name evidence="2" type="primary">SSCI66770.1</name>
</gene>
<evidence type="ECO:0000313" key="2">
    <source>
        <dbReference type="EMBL" id="CDW99008.1"/>
    </source>
</evidence>
<feature type="non-terminal residue" evidence="2">
    <location>
        <position position="1"/>
    </location>
</feature>
<feature type="region of interest" description="Disordered" evidence="1">
    <location>
        <begin position="41"/>
        <end position="74"/>
    </location>
</feature>
<dbReference type="AlphaFoldDB" id="A0A0F7SD87"/>
<feature type="compositionally biased region" description="Basic and acidic residues" evidence="1">
    <location>
        <begin position="49"/>
        <end position="63"/>
    </location>
</feature>
<organism evidence="2 3">
    <name type="scientific">Sporisorium scitamineum</name>
    <dbReference type="NCBI Taxonomy" id="49012"/>
    <lineage>
        <taxon>Eukaryota</taxon>
        <taxon>Fungi</taxon>
        <taxon>Dikarya</taxon>
        <taxon>Basidiomycota</taxon>
        <taxon>Ustilaginomycotina</taxon>
        <taxon>Ustilaginomycetes</taxon>
        <taxon>Ustilaginales</taxon>
        <taxon>Ustilaginaceae</taxon>
        <taxon>Sporisorium</taxon>
    </lineage>
</organism>
<evidence type="ECO:0000256" key="1">
    <source>
        <dbReference type="SAM" id="MobiDB-lite"/>
    </source>
</evidence>
<accession>A0A0F7SD87</accession>
<keyword evidence="3" id="KW-1185">Reference proteome</keyword>
<proteinExistence type="predicted"/>
<dbReference type="STRING" id="49012.A0A0F7SD87"/>
<protein>
    <submittedName>
        <fullName evidence="2">Uncharacterized protein</fullName>
    </submittedName>
</protein>
<dbReference type="EMBL" id="CCFA01003956">
    <property type="protein sequence ID" value="CDW99008.1"/>
    <property type="molecule type" value="Genomic_DNA"/>
</dbReference>